<name>A0ABT6DMD6_9BACT</name>
<dbReference type="InterPro" id="IPR045254">
    <property type="entry name" value="Nit1/2_C-N_Hydrolase"/>
</dbReference>
<proteinExistence type="predicted"/>
<dbReference type="CDD" id="cd07572">
    <property type="entry name" value="nit"/>
    <property type="match status" value="1"/>
</dbReference>
<sequence length="280" mass="31597">MSSELVVAAAQMTSIDDVDANLMQIEALLEDIFKSQKPEDKVRLVGFPENCLYMRVVEGESIQGFTLSHYAFARLSEQAKKYDTYIHLGSVPMYVEGHLYNSSVLISPQGEVTPTYQKMHLFDIQLEGQKPIRESDVFRHGQKPNIIEVDGWRIGEAICYDIRFAELFSQYARKEVDLILVPAAFLVKTGEAHWEVLLRARAIESQSYLLASAQGGIHQSVKSGVRETHGHSLIVDPWGTIVGQVAKRAVGFTVAKLSRERIDSVRRQIPMKFHRRLPVA</sequence>
<protein>
    <submittedName>
        <fullName evidence="3">Carbon-nitrogen hydrolase family protein</fullName>
    </submittedName>
</protein>
<dbReference type="InterPro" id="IPR003010">
    <property type="entry name" value="C-N_Hydrolase"/>
</dbReference>
<dbReference type="SUPFAM" id="SSF56317">
    <property type="entry name" value="Carbon-nitrogen hydrolase"/>
    <property type="match status" value="1"/>
</dbReference>
<keyword evidence="4" id="KW-1185">Reference proteome</keyword>
<evidence type="ECO:0000313" key="3">
    <source>
        <dbReference type="EMBL" id="MDG0818047.1"/>
    </source>
</evidence>
<reference evidence="3" key="1">
    <citation type="submission" date="2022-08" db="EMBL/GenBank/DDBJ databases">
        <title>Novel Bdellovibrio Species Isolated from Svalbard: Designation Bdellovibrio svalbardensis.</title>
        <authorList>
            <person name="Mitchell R.J."/>
            <person name="Choi S.Y."/>
        </authorList>
    </citation>
    <scope>NUCLEOTIDE SEQUENCE</scope>
    <source>
        <strain evidence="3">PAP01</strain>
    </source>
</reference>
<dbReference type="PROSITE" id="PS50263">
    <property type="entry name" value="CN_HYDROLASE"/>
    <property type="match status" value="1"/>
</dbReference>
<dbReference type="PANTHER" id="PTHR23088">
    <property type="entry name" value="NITRILASE-RELATED"/>
    <property type="match status" value="1"/>
</dbReference>
<dbReference type="PANTHER" id="PTHR23088:SF27">
    <property type="entry name" value="DEAMINATED GLUTATHIONE AMIDASE"/>
    <property type="match status" value="1"/>
</dbReference>
<evidence type="ECO:0000313" key="4">
    <source>
        <dbReference type="Proteomes" id="UP001152321"/>
    </source>
</evidence>
<gene>
    <name evidence="3" type="ORF">NWE73_16810</name>
</gene>
<comment type="caution">
    <text evidence="3">The sequence shown here is derived from an EMBL/GenBank/DDBJ whole genome shotgun (WGS) entry which is preliminary data.</text>
</comment>
<dbReference type="InterPro" id="IPR036526">
    <property type="entry name" value="C-N_Hydrolase_sf"/>
</dbReference>
<evidence type="ECO:0000259" key="2">
    <source>
        <dbReference type="PROSITE" id="PS50263"/>
    </source>
</evidence>
<organism evidence="3 4">
    <name type="scientific">Bdellovibrio svalbardensis</name>
    <dbReference type="NCBI Taxonomy" id="2972972"/>
    <lineage>
        <taxon>Bacteria</taxon>
        <taxon>Pseudomonadati</taxon>
        <taxon>Bdellovibrionota</taxon>
        <taxon>Bdellovibrionia</taxon>
        <taxon>Bdellovibrionales</taxon>
        <taxon>Pseudobdellovibrionaceae</taxon>
        <taxon>Bdellovibrio</taxon>
    </lineage>
</organism>
<keyword evidence="1 3" id="KW-0378">Hydrolase</keyword>
<dbReference type="GO" id="GO:0016787">
    <property type="term" value="F:hydrolase activity"/>
    <property type="evidence" value="ECO:0007669"/>
    <property type="project" value="UniProtKB-KW"/>
</dbReference>
<dbReference type="Pfam" id="PF00795">
    <property type="entry name" value="CN_hydrolase"/>
    <property type="match status" value="1"/>
</dbReference>
<feature type="domain" description="CN hydrolase" evidence="2">
    <location>
        <begin position="5"/>
        <end position="259"/>
    </location>
</feature>
<evidence type="ECO:0000256" key="1">
    <source>
        <dbReference type="ARBA" id="ARBA00022801"/>
    </source>
</evidence>
<accession>A0ABT6DMD6</accession>
<dbReference type="Gene3D" id="3.60.110.10">
    <property type="entry name" value="Carbon-nitrogen hydrolase"/>
    <property type="match status" value="1"/>
</dbReference>
<dbReference type="EMBL" id="JANRMI010000005">
    <property type="protein sequence ID" value="MDG0818047.1"/>
    <property type="molecule type" value="Genomic_DNA"/>
</dbReference>
<dbReference type="RefSeq" id="WP_277579522.1">
    <property type="nucleotide sequence ID" value="NZ_JANRMI010000005.1"/>
</dbReference>
<dbReference type="Proteomes" id="UP001152321">
    <property type="component" value="Unassembled WGS sequence"/>
</dbReference>